<sequence length="159" mass="17556">MDPNDLPLTFGDRFVRERSDVISVDGVDVYLRLCIPEVAAGAKIQISFERYINFPRQALCVATTKGKFTINGVAAARMVLWADNSPKFIEGPISNRVPAEVVVYNAWERRGGGIDAGLRYAGIRIETLEEDHWRLNCSDGIGEADFADLVVSVKLLRGA</sequence>
<dbReference type="EMBL" id="SFCC01000006">
    <property type="protein sequence ID" value="RZQ63511.1"/>
    <property type="molecule type" value="Genomic_DNA"/>
</dbReference>
<name>A0A4Q7J774_9PSEU</name>
<gene>
    <name evidence="1" type="ORF">EWH70_13885</name>
</gene>
<evidence type="ECO:0000313" key="1">
    <source>
        <dbReference type="EMBL" id="RZQ63511.1"/>
    </source>
</evidence>
<comment type="caution">
    <text evidence="1">The sequence shown here is derived from an EMBL/GenBank/DDBJ whole genome shotgun (WGS) entry which is preliminary data.</text>
</comment>
<reference evidence="1 2" key="1">
    <citation type="submission" date="2019-02" db="EMBL/GenBank/DDBJ databases">
        <title>Draft genome sequence of Amycolatopsis sp. 8-3EHSu isolated from roots of Suaeda maritima.</title>
        <authorList>
            <person name="Duangmal K."/>
            <person name="Chantavorakit T."/>
        </authorList>
    </citation>
    <scope>NUCLEOTIDE SEQUENCE [LARGE SCALE GENOMIC DNA]</scope>
    <source>
        <strain evidence="1 2">8-3EHSu</strain>
    </source>
</reference>
<evidence type="ECO:0000313" key="2">
    <source>
        <dbReference type="Proteomes" id="UP000292003"/>
    </source>
</evidence>
<protein>
    <submittedName>
        <fullName evidence="1">Uncharacterized protein</fullName>
    </submittedName>
</protein>
<proteinExistence type="predicted"/>
<keyword evidence="2" id="KW-1185">Reference proteome</keyword>
<dbReference type="RefSeq" id="WP_130475764.1">
    <property type="nucleotide sequence ID" value="NZ_SFCC01000006.1"/>
</dbReference>
<dbReference type="Proteomes" id="UP000292003">
    <property type="component" value="Unassembled WGS sequence"/>
</dbReference>
<accession>A0A4Q7J774</accession>
<dbReference type="AlphaFoldDB" id="A0A4Q7J774"/>
<dbReference type="OrthoDB" id="2850580at2"/>
<organism evidence="1 2">
    <name type="scientific">Amycolatopsis suaedae</name>
    <dbReference type="NCBI Taxonomy" id="2510978"/>
    <lineage>
        <taxon>Bacteria</taxon>
        <taxon>Bacillati</taxon>
        <taxon>Actinomycetota</taxon>
        <taxon>Actinomycetes</taxon>
        <taxon>Pseudonocardiales</taxon>
        <taxon>Pseudonocardiaceae</taxon>
        <taxon>Amycolatopsis</taxon>
    </lineage>
</organism>